<keyword evidence="2" id="KW-1185">Reference proteome</keyword>
<proteinExistence type="predicted"/>
<protein>
    <submittedName>
        <fullName evidence="1">Uncharacterized protein</fullName>
    </submittedName>
</protein>
<name>T1KNI0_TETUR</name>
<evidence type="ECO:0000313" key="1">
    <source>
        <dbReference type="EnsemblMetazoa" id="tetur16g01050.1"/>
    </source>
</evidence>
<dbReference type="HOGENOM" id="CLU_2815710_0_0_1"/>
<dbReference type="EMBL" id="CAEY01000277">
    <property type="status" value="NOT_ANNOTATED_CDS"/>
    <property type="molecule type" value="Genomic_DNA"/>
</dbReference>
<reference evidence="2" key="1">
    <citation type="submission" date="2011-08" db="EMBL/GenBank/DDBJ databases">
        <authorList>
            <person name="Rombauts S."/>
        </authorList>
    </citation>
    <scope>NUCLEOTIDE SEQUENCE</scope>
    <source>
        <strain evidence="2">London</strain>
    </source>
</reference>
<organism evidence="1 2">
    <name type="scientific">Tetranychus urticae</name>
    <name type="common">Two-spotted spider mite</name>
    <dbReference type="NCBI Taxonomy" id="32264"/>
    <lineage>
        <taxon>Eukaryota</taxon>
        <taxon>Metazoa</taxon>
        <taxon>Ecdysozoa</taxon>
        <taxon>Arthropoda</taxon>
        <taxon>Chelicerata</taxon>
        <taxon>Arachnida</taxon>
        <taxon>Acari</taxon>
        <taxon>Acariformes</taxon>
        <taxon>Trombidiformes</taxon>
        <taxon>Prostigmata</taxon>
        <taxon>Eleutherengona</taxon>
        <taxon>Raphignathae</taxon>
        <taxon>Tetranychoidea</taxon>
        <taxon>Tetranychidae</taxon>
        <taxon>Tetranychus</taxon>
    </lineage>
</organism>
<accession>T1KNI0</accession>
<dbReference type="EnsemblMetazoa" id="tetur16g01050.1">
    <property type="protein sequence ID" value="tetur16g01050.1"/>
    <property type="gene ID" value="tetur16g01050"/>
</dbReference>
<dbReference type="AlphaFoldDB" id="T1KNI0"/>
<sequence length="67" mass="7792">MIATNHPIQRKTLFLLKLLPVCLLFWRKKVYLLFVICSTHPVLTDVFREIRFPRSSLHAPSASPCDL</sequence>
<dbReference type="Proteomes" id="UP000015104">
    <property type="component" value="Unassembled WGS sequence"/>
</dbReference>
<reference evidence="1" key="2">
    <citation type="submission" date="2015-06" db="UniProtKB">
        <authorList>
            <consortium name="EnsemblMetazoa"/>
        </authorList>
    </citation>
    <scope>IDENTIFICATION</scope>
</reference>
<evidence type="ECO:0000313" key="2">
    <source>
        <dbReference type="Proteomes" id="UP000015104"/>
    </source>
</evidence>